<reference evidence="1 2" key="1">
    <citation type="submission" date="2015-05" db="EMBL/GenBank/DDBJ databases">
        <title>Photobacterium galathea sp. nov.</title>
        <authorList>
            <person name="Machado H."/>
            <person name="Gram L."/>
        </authorList>
    </citation>
    <scope>NUCLEOTIDE SEQUENCE [LARGE SCALE GENOMIC DNA]</scope>
    <source>
        <strain evidence="1 2">CGMCC 1.12159</strain>
    </source>
</reference>
<dbReference type="RefSeq" id="WP_047880737.1">
    <property type="nucleotide sequence ID" value="NZ_LDOT01000036.1"/>
</dbReference>
<organism evidence="1 2">
    <name type="scientific">Photobacterium aquae</name>
    <dbReference type="NCBI Taxonomy" id="1195763"/>
    <lineage>
        <taxon>Bacteria</taxon>
        <taxon>Pseudomonadati</taxon>
        <taxon>Pseudomonadota</taxon>
        <taxon>Gammaproteobacteria</taxon>
        <taxon>Vibrionales</taxon>
        <taxon>Vibrionaceae</taxon>
        <taxon>Photobacterium</taxon>
    </lineage>
</organism>
<protein>
    <submittedName>
        <fullName evidence="1">Uncharacterized protein</fullName>
    </submittedName>
</protein>
<dbReference type="Proteomes" id="UP000036097">
    <property type="component" value="Unassembled WGS sequence"/>
</dbReference>
<comment type="caution">
    <text evidence="1">The sequence shown here is derived from an EMBL/GenBank/DDBJ whole genome shotgun (WGS) entry which is preliminary data.</text>
</comment>
<dbReference type="AlphaFoldDB" id="A0A0J1GU53"/>
<evidence type="ECO:0000313" key="2">
    <source>
        <dbReference type="Proteomes" id="UP000036097"/>
    </source>
</evidence>
<keyword evidence="2" id="KW-1185">Reference proteome</keyword>
<evidence type="ECO:0000313" key="1">
    <source>
        <dbReference type="EMBL" id="KLV03260.1"/>
    </source>
</evidence>
<name>A0A0J1GU53_9GAMM</name>
<dbReference type="EMBL" id="LDOT01000036">
    <property type="protein sequence ID" value="KLV03260.1"/>
    <property type="molecule type" value="Genomic_DNA"/>
</dbReference>
<gene>
    <name evidence="1" type="ORF">ABT56_20250</name>
</gene>
<dbReference type="STRING" id="1195763.ABT56_20250"/>
<dbReference type="PATRIC" id="fig|1195763.3.peg.4344"/>
<sequence>MSNVFSDIECAVALSEAIFLMKEEIIRREKAVKHFQSRDKEESLNIAESNLSNANKSLAILEKMKREAISCP</sequence>
<proteinExistence type="predicted"/>
<accession>A0A0J1GU53</accession>